<comment type="caution">
    <text evidence="1">The sequence shown here is derived from an EMBL/GenBank/DDBJ whole genome shotgun (WGS) entry which is preliminary data.</text>
</comment>
<accession>A0A7K4HRQ8</accession>
<evidence type="ECO:0000313" key="2">
    <source>
        <dbReference type="Proteomes" id="UP000570823"/>
    </source>
</evidence>
<sequence>MDDKDGNYCTVCGGVVPEGPAIRKILIDGKEIGIDHLDRILGDVIALGLSGEDEIREEVLRRVRAFNYVPTKKADAYAAALMAEYRQAAAKRG</sequence>
<dbReference type="Proteomes" id="UP000570823">
    <property type="component" value="Unassembled WGS sequence"/>
</dbReference>
<name>A0A7K4HRQ8_9EURY</name>
<proteinExistence type="predicted"/>
<reference evidence="1 2" key="1">
    <citation type="submission" date="2020-06" db="EMBL/GenBank/DDBJ databases">
        <title>Methanofollis fontis sp. nov., a methanogen isolated from marine sediments near a cold seep at Four-Way Closure Ridge offshore southwestern Taiwan.</title>
        <authorList>
            <person name="Chen S.-C."/>
            <person name="Teng N.-H."/>
            <person name="Lin Y.-S."/>
            <person name="Lai M.-C."/>
            <person name="Chen H.-H."/>
            <person name="Wang C.-C."/>
        </authorList>
    </citation>
    <scope>NUCLEOTIDE SEQUENCE [LARGE SCALE GENOMIC DNA]</scope>
    <source>
        <strain evidence="1 2">DSM 2702</strain>
    </source>
</reference>
<dbReference type="RefSeq" id="WP_176789635.1">
    <property type="nucleotide sequence ID" value="NZ_JABXWR010000002.1"/>
</dbReference>
<gene>
    <name evidence="1" type="ORF">HWN36_11625</name>
</gene>
<keyword evidence="2" id="KW-1185">Reference proteome</keyword>
<dbReference type="OrthoDB" id="116347at2157"/>
<dbReference type="EMBL" id="JABXWR010000002">
    <property type="protein sequence ID" value="NVO67936.1"/>
    <property type="molecule type" value="Genomic_DNA"/>
</dbReference>
<evidence type="ECO:0000313" key="1">
    <source>
        <dbReference type="EMBL" id="NVO67936.1"/>
    </source>
</evidence>
<organism evidence="1 2">
    <name type="scientific">Methanofollis tationis</name>
    <dbReference type="NCBI Taxonomy" id="81417"/>
    <lineage>
        <taxon>Archaea</taxon>
        <taxon>Methanobacteriati</taxon>
        <taxon>Methanobacteriota</taxon>
        <taxon>Stenosarchaea group</taxon>
        <taxon>Methanomicrobia</taxon>
        <taxon>Methanomicrobiales</taxon>
        <taxon>Methanomicrobiaceae</taxon>
        <taxon>Methanofollis</taxon>
    </lineage>
</organism>
<protein>
    <submittedName>
        <fullName evidence="1">NAC family transcription factor</fullName>
    </submittedName>
</protein>
<dbReference type="AlphaFoldDB" id="A0A7K4HRQ8"/>